<evidence type="ECO:0000313" key="2">
    <source>
        <dbReference type="EMBL" id="PWK10197.1"/>
    </source>
</evidence>
<evidence type="ECO:0000256" key="1">
    <source>
        <dbReference type="SAM" id="MobiDB-lite"/>
    </source>
</evidence>
<accession>A0A316D6X0</accession>
<organism evidence="2 3">
    <name type="scientific">Tumebacillus permanentifrigoris</name>
    <dbReference type="NCBI Taxonomy" id="378543"/>
    <lineage>
        <taxon>Bacteria</taxon>
        <taxon>Bacillati</taxon>
        <taxon>Bacillota</taxon>
        <taxon>Bacilli</taxon>
        <taxon>Bacillales</taxon>
        <taxon>Alicyclobacillaceae</taxon>
        <taxon>Tumebacillus</taxon>
    </lineage>
</organism>
<dbReference type="Proteomes" id="UP000245634">
    <property type="component" value="Unassembled WGS sequence"/>
</dbReference>
<dbReference type="OrthoDB" id="2636340at2"/>
<evidence type="ECO:0000313" key="3">
    <source>
        <dbReference type="Proteomes" id="UP000245634"/>
    </source>
</evidence>
<protein>
    <recommendedName>
        <fullName evidence="4">HNH endonuclease</fullName>
    </recommendedName>
</protein>
<gene>
    <name evidence="2" type="ORF">C7459_11218</name>
</gene>
<reference evidence="2 3" key="1">
    <citation type="submission" date="2018-05" db="EMBL/GenBank/DDBJ databases">
        <title>Genomic Encyclopedia of Type Strains, Phase IV (KMG-IV): sequencing the most valuable type-strain genomes for metagenomic binning, comparative biology and taxonomic classification.</title>
        <authorList>
            <person name="Goeker M."/>
        </authorList>
    </citation>
    <scope>NUCLEOTIDE SEQUENCE [LARGE SCALE GENOMIC DNA]</scope>
    <source>
        <strain evidence="2 3">DSM 18773</strain>
    </source>
</reference>
<dbReference type="EMBL" id="QGGL01000012">
    <property type="protein sequence ID" value="PWK10197.1"/>
    <property type="molecule type" value="Genomic_DNA"/>
</dbReference>
<feature type="region of interest" description="Disordered" evidence="1">
    <location>
        <begin position="1"/>
        <end position="27"/>
    </location>
</feature>
<name>A0A316D6X0_9BACL</name>
<dbReference type="AlphaFoldDB" id="A0A316D6X0"/>
<evidence type="ECO:0008006" key="4">
    <source>
        <dbReference type="Google" id="ProtNLM"/>
    </source>
</evidence>
<sequence length="123" mass="13842">MLSAPRPAPKPRHGRNKPKAKDRGAITPEVAKEVIERADGRCEMCGRDRPSNYAYRGELAHLDQKGQCGRGDQPWNIAALCGPSTNSGTCHWKIDSRRKTYRDEVEKLIAKLKAKYDPADWPE</sequence>
<feature type="compositionally biased region" description="Basic residues" evidence="1">
    <location>
        <begin position="9"/>
        <end position="18"/>
    </location>
</feature>
<keyword evidence="3" id="KW-1185">Reference proteome</keyword>
<dbReference type="RefSeq" id="WP_109689940.1">
    <property type="nucleotide sequence ID" value="NZ_QGGL01000012.1"/>
</dbReference>
<comment type="caution">
    <text evidence="2">The sequence shown here is derived from an EMBL/GenBank/DDBJ whole genome shotgun (WGS) entry which is preliminary data.</text>
</comment>
<proteinExistence type="predicted"/>